<dbReference type="EMBL" id="KK914370">
    <property type="protein sequence ID" value="KDP38044.1"/>
    <property type="molecule type" value="Genomic_DNA"/>
</dbReference>
<dbReference type="Proteomes" id="UP000027138">
    <property type="component" value="Unassembled WGS sequence"/>
</dbReference>
<sequence length="72" mass="8072">MSPLMERLRFVFVVLVLVLVMATIGASSRPIKGLEFSYLFENRFPRGPVPPSGPSPCHNKFILNTSDYVMCP</sequence>
<keyword evidence="3" id="KW-1185">Reference proteome</keyword>
<organism evidence="2 3">
    <name type="scientific">Jatropha curcas</name>
    <name type="common">Barbados nut</name>
    <dbReference type="NCBI Taxonomy" id="180498"/>
    <lineage>
        <taxon>Eukaryota</taxon>
        <taxon>Viridiplantae</taxon>
        <taxon>Streptophyta</taxon>
        <taxon>Embryophyta</taxon>
        <taxon>Tracheophyta</taxon>
        <taxon>Spermatophyta</taxon>
        <taxon>Magnoliopsida</taxon>
        <taxon>eudicotyledons</taxon>
        <taxon>Gunneridae</taxon>
        <taxon>Pentapetalae</taxon>
        <taxon>rosids</taxon>
        <taxon>fabids</taxon>
        <taxon>Malpighiales</taxon>
        <taxon>Euphorbiaceae</taxon>
        <taxon>Crotonoideae</taxon>
        <taxon>Jatropheae</taxon>
        <taxon>Jatropha</taxon>
    </lineage>
</organism>
<dbReference type="AlphaFoldDB" id="A0A067L1R7"/>
<name>A0A067L1R7_JATCU</name>
<evidence type="ECO:0000313" key="2">
    <source>
        <dbReference type="EMBL" id="KDP38044.1"/>
    </source>
</evidence>
<evidence type="ECO:0000256" key="1">
    <source>
        <dbReference type="SAM" id="SignalP"/>
    </source>
</evidence>
<keyword evidence="1" id="KW-0732">Signal</keyword>
<reference evidence="2 3" key="1">
    <citation type="journal article" date="2014" name="PLoS ONE">
        <title>Global Analysis of Gene Expression Profiles in Physic Nut (Jatropha curcas L.) Seedlings Exposed to Salt Stress.</title>
        <authorList>
            <person name="Zhang L."/>
            <person name="Zhang C."/>
            <person name="Wu P."/>
            <person name="Chen Y."/>
            <person name="Li M."/>
            <person name="Jiang H."/>
            <person name="Wu G."/>
        </authorList>
    </citation>
    <scope>NUCLEOTIDE SEQUENCE [LARGE SCALE GENOMIC DNA]</scope>
    <source>
        <strain evidence="3">cv. GZQX0401</strain>
        <tissue evidence="2">Young leaves</tissue>
    </source>
</reference>
<evidence type="ECO:0000313" key="3">
    <source>
        <dbReference type="Proteomes" id="UP000027138"/>
    </source>
</evidence>
<accession>A0A067L1R7</accession>
<proteinExistence type="predicted"/>
<gene>
    <name evidence="2" type="ORF">JCGZ_04687</name>
</gene>
<protein>
    <submittedName>
        <fullName evidence="2">Uncharacterized protein</fullName>
    </submittedName>
</protein>
<feature type="signal peptide" evidence="1">
    <location>
        <begin position="1"/>
        <end position="28"/>
    </location>
</feature>
<feature type="chain" id="PRO_5001640074" evidence="1">
    <location>
        <begin position="29"/>
        <end position="72"/>
    </location>
</feature>